<reference evidence="3 4" key="1">
    <citation type="journal article" date="2018" name="Front. Plant Sci.">
        <title>Red Clover (Trifolium pratense) and Zigzag Clover (T. medium) - A Picture of Genomic Similarities and Differences.</title>
        <authorList>
            <person name="Dluhosova J."/>
            <person name="Istvanek J."/>
            <person name="Nedelnik J."/>
            <person name="Repkova J."/>
        </authorList>
    </citation>
    <scope>NUCLEOTIDE SEQUENCE [LARGE SCALE GENOMIC DNA]</scope>
    <source>
        <strain evidence="4">cv. 10/8</strain>
        <tissue evidence="3">Leaf</tissue>
    </source>
</reference>
<evidence type="ECO:0000259" key="2">
    <source>
        <dbReference type="Pfam" id="PF20167"/>
    </source>
</evidence>
<comment type="caution">
    <text evidence="3">The sequence shown here is derived from an EMBL/GenBank/DDBJ whole genome shotgun (WGS) entry which is preliminary data.</text>
</comment>
<evidence type="ECO:0000313" key="3">
    <source>
        <dbReference type="EMBL" id="MCI12967.1"/>
    </source>
</evidence>
<dbReference type="AlphaFoldDB" id="A0A392PMU9"/>
<dbReference type="Proteomes" id="UP000265520">
    <property type="component" value="Unassembled WGS sequence"/>
</dbReference>
<evidence type="ECO:0000256" key="1">
    <source>
        <dbReference type="SAM" id="MobiDB-lite"/>
    </source>
</evidence>
<accession>A0A392PMU9</accession>
<feature type="compositionally biased region" description="Basic and acidic residues" evidence="1">
    <location>
        <begin position="135"/>
        <end position="144"/>
    </location>
</feature>
<feature type="non-terminal residue" evidence="3">
    <location>
        <position position="144"/>
    </location>
</feature>
<keyword evidence="4" id="KW-1185">Reference proteome</keyword>
<dbReference type="Pfam" id="PF20167">
    <property type="entry name" value="Transposase_32"/>
    <property type="match status" value="1"/>
</dbReference>
<name>A0A392PMU9_9FABA</name>
<dbReference type="InterPro" id="IPR046796">
    <property type="entry name" value="Transposase_32_dom"/>
</dbReference>
<feature type="domain" description="Putative plant transposon protein" evidence="2">
    <location>
        <begin position="2"/>
        <end position="78"/>
    </location>
</feature>
<feature type="region of interest" description="Disordered" evidence="1">
    <location>
        <begin position="110"/>
        <end position="144"/>
    </location>
</feature>
<organism evidence="3 4">
    <name type="scientific">Trifolium medium</name>
    <dbReference type="NCBI Taxonomy" id="97028"/>
    <lineage>
        <taxon>Eukaryota</taxon>
        <taxon>Viridiplantae</taxon>
        <taxon>Streptophyta</taxon>
        <taxon>Embryophyta</taxon>
        <taxon>Tracheophyta</taxon>
        <taxon>Spermatophyta</taxon>
        <taxon>Magnoliopsida</taxon>
        <taxon>eudicotyledons</taxon>
        <taxon>Gunneridae</taxon>
        <taxon>Pentapetalae</taxon>
        <taxon>rosids</taxon>
        <taxon>fabids</taxon>
        <taxon>Fabales</taxon>
        <taxon>Fabaceae</taxon>
        <taxon>Papilionoideae</taxon>
        <taxon>50 kb inversion clade</taxon>
        <taxon>NPAAA clade</taxon>
        <taxon>Hologalegina</taxon>
        <taxon>IRL clade</taxon>
        <taxon>Trifolieae</taxon>
        <taxon>Trifolium</taxon>
    </lineage>
</organism>
<protein>
    <recommendedName>
        <fullName evidence="2">Putative plant transposon protein domain-containing protein</fullName>
    </recommendedName>
</protein>
<proteinExistence type="predicted"/>
<evidence type="ECO:0000313" key="4">
    <source>
        <dbReference type="Proteomes" id="UP000265520"/>
    </source>
</evidence>
<sequence>MARAWAEFFHRNVAPVGNSSEYQIENALGVQMIMEEKDIDLGLCFQESIRKIAWNEANKFSLGHCNLVTALCRHKKVPENFDDGEVTPIRSMTWKYFNEFESGPVEEIDAEEHEEEAANVGNVNDQGLDDDMEEIDRFDSSALP</sequence>
<dbReference type="EMBL" id="LXQA010086325">
    <property type="protein sequence ID" value="MCI12967.1"/>
    <property type="molecule type" value="Genomic_DNA"/>
</dbReference>